<dbReference type="EMBL" id="LFZO01000019">
    <property type="protein sequence ID" value="KXT17511.1"/>
    <property type="molecule type" value="Genomic_DNA"/>
</dbReference>
<gene>
    <name evidence="2" type="ORF">AC579_3205</name>
</gene>
<dbReference type="OrthoDB" id="5337308at2759"/>
<protein>
    <submittedName>
        <fullName evidence="2">Uncharacterized protein</fullName>
    </submittedName>
</protein>
<name>A0A139IRX1_9PEZI</name>
<sequence length="368" mass="41116">MDCWLSHRRLTAALALTTLLSLLAIARSYDSSYTTERVHARSLRQHVPRSSNSTLITPGGGGYVDLVDRSWGHDFTSKDVVLKRAPTTVQPASAEVYKKAEQKGNELICWMEDPLLAGDLATSKWTRWEQLKEWGWNGFNGGNPITTNWGGEDDPKIAGLVGGESIYDQERGKQIRLYHSEEHAPETINGATYKYPKTDAHLENNVYPEHGLILASFVFSPEYQIKTGGIKNWNQATDRTPRLQYLSDIWWLIWQKLTTEGAQRKGLRYVVQHSVVNPDTVAVLTSVMQKHTKLSNGKAPPGNGVVIKRDMDGFAALLGTPSVSGVPFMLIQRQGELGKRRIKQITGWSEDPNGPYQPHLLIELEAAT</sequence>
<dbReference type="STRING" id="113226.A0A139IRX1"/>
<evidence type="ECO:0000313" key="3">
    <source>
        <dbReference type="Proteomes" id="UP000073492"/>
    </source>
</evidence>
<evidence type="ECO:0000313" key="2">
    <source>
        <dbReference type="EMBL" id="KXT17511.1"/>
    </source>
</evidence>
<feature type="signal peptide" evidence="1">
    <location>
        <begin position="1"/>
        <end position="28"/>
    </location>
</feature>
<evidence type="ECO:0000256" key="1">
    <source>
        <dbReference type="SAM" id="SignalP"/>
    </source>
</evidence>
<accession>A0A139IRX1</accession>
<proteinExistence type="predicted"/>
<comment type="caution">
    <text evidence="2">The sequence shown here is derived from an EMBL/GenBank/DDBJ whole genome shotgun (WGS) entry which is preliminary data.</text>
</comment>
<dbReference type="AlphaFoldDB" id="A0A139IRX1"/>
<dbReference type="Proteomes" id="UP000073492">
    <property type="component" value="Unassembled WGS sequence"/>
</dbReference>
<reference evidence="2 3" key="1">
    <citation type="submission" date="2015-07" db="EMBL/GenBank/DDBJ databases">
        <title>Comparative genomics of the Sigatoka disease complex on banana suggests a link between parallel evolutionary changes in Pseudocercospora fijiensis and Pseudocercospora eumusae and increased virulence on the banana host.</title>
        <authorList>
            <person name="Chang T.-C."/>
            <person name="Salvucci A."/>
            <person name="Crous P.W."/>
            <person name="Stergiopoulos I."/>
        </authorList>
    </citation>
    <scope>NUCLEOTIDE SEQUENCE [LARGE SCALE GENOMIC DNA]</scope>
    <source>
        <strain evidence="2 3">CBS 116634</strain>
    </source>
</reference>
<feature type="chain" id="PRO_5007297697" evidence="1">
    <location>
        <begin position="29"/>
        <end position="368"/>
    </location>
</feature>
<keyword evidence="3" id="KW-1185">Reference proteome</keyword>
<organism evidence="2 3">
    <name type="scientific">Pseudocercospora musae</name>
    <dbReference type="NCBI Taxonomy" id="113226"/>
    <lineage>
        <taxon>Eukaryota</taxon>
        <taxon>Fungi</taxon>
        <taxon>Dikarya</taxon>
        <taxon>Ascomycota</taxon>
        <taxon>Pezizomycotina</taxon>
        <taxon>Dothideomycetes</taxon>
        <taxon>Dothideomycetidae</taxon>
        <taxon>Mycosphaerellales</taxon>
        <taxon>Mycosphaerellaceae</taxon>
        <taxon>Pseudocercospora</taxon>
    </lineage>
</organism>
<keyword evidence="1" id="KW-0732">Signal</keyword>